<feature type="compositionally biased region" description="Polar residues" evidence="1">
    <location>
        <begin position="11"/>
        <end position="21"/>
    </location>
</feature>
<name>A0AAV7IBX1_COTGL</name>
<dbReference type="Proteomes" id="UP000826195">
    <property type="component" value="Unassembled WGS sequence"/>
</dbReference>
<feature type="region of interest" description="Disordered" evidence="1">
    <location>
        <begin position="1"/>
        <end position="74"/>
    </location>
</feature>
<evidence type="ECO:0000256" key="1">
    <source>
        <dbReference type="SAM" id="MobiDB-lite"/>
    </source>
</evidence>
<proteinExistence type="predicted"/>
<accession>A0AAV7IBX1</accession>
<evidence type="ECO:0000313" key="3">
    <source>
        <dbReference type="Proteomes" id="UP000826195"/>
    </source>
</evidence>
<feature type="compositionally biased region" description="Basic and acidic residues" evidence="1">
    <location>
        <begin position="64"/>
        <end position="74"/>
    </location>
</feature>
<sequence>MSVEDTFRMNVDQTIPANKNNLEAAHPSASRNSINTESKPTSKPQEHATKHSVKRKSNSVIMRPDTKNQKTDKGIPLHNKFEALSLDKESDEEDDYQDKMETTTTLSKLKITPIVVDIKALSITYTTALIQQVKKILPDINMKYTPNVLTILYNIRRISQNDHQDYQKNPSDKPKCAICEEDHSANYSKCRTYLKHLNDIEVRKLKNNPIKLPEAPEINNSNFPHPY</sequence>
<comment type="caution">
    <text evidence="2">The sequence shown here is derived from an EMBL/GenBank/DDBJ whole genome shotgun (WGS) entry which is preliminary data.</text>
</comment>
<dbReference type="EMBL" id="JAHXZJ010002237">
    <property type="protein sequence ID" value="KAH0546888.1"/>
    <property type="molecule type" value="Genomic_DNA"/>
</dbReference>
<protein>
    <submittedName>
        <fullName evidence="2">Uncharacterized protein</fullName>
    </submittedName>
</protein>
<keyword evidence="3" id="KW-1185">Reference proteome</keyword>
<evidence type="ECO:0000313" key="2">
    <source>
        <dbReference type="EMBL" id="KAH0546888.1"/>
    </source>
</evidence>
<organism evidence="2 3">
    <name type="scientific">Cotesia glomerata</name>
    <name type="common">Lepidopteran parasitic wasp</name>
    <name type="synonym">Apanteles glomeratus</name>
    <dbReference type="NCBI Taxonomy" id="32391"/>
    <lineage>
        <taxon>Eukaryota</taxon>
        <taxon>Metazoa</taxon>
        <taxon>Ecdysozoa</taxon>
        <taxon>Arthropoda</taxon>
        <taxon>Hexapoda</taxon>
        <taxon>Insecta</taxon>
        <taxon>Pterygota</taxon>
        <taxon>Neoptera</taxon>
        <taxon>Endopterygota</taxon>
        <taxon>Hymenoptera</taxon>
        <taxon>Apocrita</taxon>
        <taxon>Ichneumonoidea</taxon>
        <taxon>Braconidae</taxon>
        <taxon>Microgastrinae</taxon>
        <taxon>Cotesia</taxon>
    </lineage>
</organism>
<dbReference type="AlphaFoldDB" id="A0AAV7IBX1"/>
<reference evidence="2 3" key="1">
    <citation type="journal article" date="2021" name="J. Hered.">
        <title>A chromosome-level genome assembly of the parasitoid wasp, Cotesia glomerata (Hymenoptera: Braconidae).</title>
        <authorList>
            <person name="Pinto B.J."/>
            <person name="Weis J.J."/>
            <person name="Gamble T."/>
            <person name="Ode P.J."/>
            <person name="Paul R."/>
            <person name="Zaspel J.M."/>
        </authorList>
    </citation>
    <scope>NUCLEOTIDE SEQUENCE [LARGE SCALE GENOMIC DNA]</scope>
    <source>
        <strain evidence="2">CgM1</strain>
    </source>
</reference>
<feature type="compositionally biased region" description="Polar residues" evidence="1">
    <location>
        <begin position="29"/>
        <end position="43"/>
    </location>
</feature>
<gene>
    <name evidence="2" type="ORF">KQX54_015785</name>
</gene>